<evidence type="ECO:0000313" key="2">
    <source>
        <dbReference type="EMBL" id="AHE56488.1"/>
    </source>
</evidence>
<dbReference type="Proteomes" id="UP000018851">
    <property type="component" value="Chromosome"/>
</dbReference>
<sequence length="189" mass="20501">MTIFQNVRKGLIPARLTVAEVYALTAAGVLAEGDNFELIEGEIVPMPAAKHNYHEAMKSALTRAIILGTDAGTALFVEPSVTLSETTLVEPDLAVWPRGIGTQDVRGPELLILIEVAVSSIAYDLKVKAPLYAAAGVRDYWVVDAVRRTIRVHRTPENGRYADVEEYEAHDGVAALLLPGVKIRLDAID</sequence>
<dbReference type="InterPro" id="IPR012296">
    <property type="entry name" value="Nuclease_put_TT1808"/>
</dbReference>
<dbReference type="RefSeq" id="WP_025294598.1">
    <property type="nucleotide sequence ID" value="NZ_CP006644.1"/>
</dbReference>
<organism evidence="2 3">
    <name type="scientific">Sphingomonas sanxanigenens DSM 19645 = NX02</name>
    <dbReference type="NCBI Taxonomy" id="1123269"/>
    <lineage>
        <taxon>Bacteria</taxon>
        <taxon>Pseudomonadati</taxon>
        <taxon>Pseudomonadota</taxon>
        <taxon>Alphaproteobacteria</taxon>
        <taxon>Sphingomonadales</taxon>
        <taxon>Sphingomonadaceae</taxon>
        <taxon>Sphingomonas</taxon>
    </lineage>
</organism>
<dbReference type="AlphaFoldDB" id="W0AJP7"/>
<dbReference type="InterPro" id="IPR011335">
    <property type="entry name" value="Restrct_endonuc-II-like"/>
</dbReference>
<dbReference type="PANTHER" id="PTHR35400:SF1">
    <property type="entry name" value="SLR1083 PROTEIN"/>
    <property type="match status" value="1"/>
</dbReference>
<dbReference type="eggNOG" id="COG4636">
    <property type="taxonomic scope" value="Bacteria"/>
</dbReference>
<reference evidence="2 3" key="1">
    <citation type="submission" date="2013-07" db="EMBL/GenBank/DDBJ databases">
        <title>Completed genome of Sphingomonas sanxanigenens NX02.</title>
        <authorList>
            <person name="Ma T."/>
            <person name="Huang H."/>
            <person name="Wu M."/>
            <person name="Li X."/>
            <person name="Li G."/>
        </authorList>
    </citation>
    <scope>NUCLEOTIDE SEQUENCE [LARGE SCALE GENOMIC DNA]</scope>
    <source>
        <strain evidence="2 3">NX02</strain>
    </source>
</reference>
<proteinExistence type="predicted"/>
<dbReference type="KEGG" id="ssan:NX02_24405"/>
<protein>
    <recommendedName>
        <fullName evidence="1">Putative restriction endonuclease domain-containing protein</fullName>
    </recommendedName>
</protein>
<keyword evidence="3" id="KW-1185">Reference proteome</keyword>
<dbReference type="EMBL" id="CP006644">
    <property type="protein sequence ID" value="AHE56488.1"/>
    <property type="molecule type" value="Genomic_DNA"/>
</dbReference>
<dbReference type="InterPro" id="IPR008538">
    <property type="entry name" value="Uma2"/>
</dbReference>
<dbReference type="STRING" id="1123269.NX02_24405"/>
<dbReference type="CDD" id="cd06260">
    <property type="entry name" value="DUF820-like"/>
    <property type="match status" value="1"/>
</dbReference>
<feature type="domain" description="Putative restriction endonuclease" evidence="1">
    <location>
        <begin position="30"/>
        <end position="184"/>
    </location>
</feature>
<dbReference type="PATRIC" id="fig|1123269.5.peg.4779"/>
<evidence type="ECO:0000313" key="3">
    <source>
        <dbReference type="Proteomes" id="UP000018851"/>
    </source>
</evidence>
<dbReference type="OrthoDB" id="196625at2"/>
<dbReference type="PANTHER" id="PTHR35400">
    <property type="entry name" value="SLR1083 PROTEIN"/>
    <property type="match status" value="1"/>
</dbReference>
<name>W0AJP7_9SPHN</name>
<evidence type="ECO:0000259" key="1">
    <source>
        <dbReference type="Pfam" id="PF05685"/>
    </source>
</evidence>
<dbReference type="Pfam" id="PF05685">
    <property type="entry name" value="Uma2"/>
    <property type="match status" value="1"/>
</dbReference>
<accession>W0AJP7</accession>
<gene>
    <name evidence="2" type="ORF">NX02_24405</name>
</gene>
<dbReference type="HOGENOM" id="CLU_076312_2_0_5"/>
<dbReference type="Gene3D" id="3.90.1570.10">
    <property type="entry name" value="tt1808, chain A"/>
    <property type="match status" value="1"/>
</dbReference>
<dbReference type="SUPFAM" id="SSF52980">
    <property type="entry name" value="Restriction endonuclease-like"/>
    <property type="match status" value="1"/>
</dbReference>